<dbReference type="Proteomes" id="UP000178098">
    <property type="component" value="Unassembled WGS sequence"/>
</dbReference>
<name>A0A1F7HJR6_9BACT</name>
<dbReference type="SUPFAM" id="SSF54786">
    <property type="entry name" value="YcfA/nrd intein domain"/>
    <property type="match status" value="1"/>
</dbReference>
<keyword evidence="5" id="KW-0378">Hydrolase</keyword>
<gene>
    <name evidence="8" type="ORF">A3D08_01530</name>
</gene>
<dbReference type="Gene3D" id="3.30.920.30">
    <property type="entry name" value="Hypothetical protein"/>
    <property type="match status" value="1"/>
</dbReference>
<sequence length="71" mass="8317">MPTINSKKLLRFLKNKGFYIHHQVGSHIILKHEKDKIKRVTLPMHNKDLKPNTLLSIFKQAGIARKELFGR</sequence>
<dbReference type="GO" id="GO:0003729">
    <property type="term" value="F:mRNA binding"/>
    <property type="evidence" value="ECO:0007669"/>
    <property type="project" value="InterPro"/>
</dbReference>
<evidence type="ECO:0000256" key="7">
    <source>
        <dbReference type="ARBA" id="ARBA00023016"/>
    </source>
</evidence>
<reference evidence="8 9" key="1">
    <citation type="journal article" date="2016" name="Nat. Commun.">
        <title>Thousands of microbial genomes shed light on interconnected biogeochemical processes in an aquifer system.</title>
        <authorList>
            <person name="Anantharaman K."/>
            <person name="Brown C.T."/>
            <person name="Hug L.A."/>
            <person name="Sharon I."/>
            <person name="Castelle C.J."/>
            <person name="Probst A.J."/>
            <person name="Thomas B.C."/>
            <person name="Singh A."/>
            <person name="Wilkins M.J."/>
            <person name="Karaoz U."/>
            <person name="Brodie E.L."/>
            <person name="Williams K.H."/>
            <person name="Hubbard S.S."/>
            <person name="Banfield J.F."/>
        </authorList>
    </citation>
    <scope>NUCLEOTIDE SEQUENCE [LARGE SCALE GENOMIC DNA]</scope>
</reference>
<dbReference type="AlphaFoldDB" id="A0A1F7HJR6"/>
<dbReference type="Pfam" id="PF07927">
    <property type="entry name" value="HicA_toxin"/>
    <property type="match status" value="1"/>
</dbReference>
<organism evidence="8 9">
    <name type="scientific">Candidatus Roizmanbacteria bacterium RIFCSPHIGHO2_02_FULL_43_11</name>
    <dbReference type="NCBI Taxonomy" id="1802043"/>
    <lineage>
        <taxon>Bacteria</taxon>
        <taxon>Candidatus Roizmaniibacteriota</taxon>
    </lineage>
</organism>
<keyword evidence="2" id="KW-1277">Toxin-antitoxin system</keyword>
<dbReference type="GO" id="GO:0004519">
    <property type="term" value="F:endonuclease activity"/>
    <property type="evidence" value="ECO:0007669"/>
    <property type="project" value="UniProtKB-KW"/>
</dbReference>
<evidence type="ECO:0000256" key="3">
    <source>
        <dbReference type="ARBA" id="ARBA00022722"/>
    </source>
</evidence>
<comment type="similarity">
    <text evidence="1">Belongs to the HicA mRNA interferase family.</text>
</comment>
<evidence type="ECO:0008006" key="10">
    <source>
        <dbReference type="Google" id="ProtNLM"/>
    </source>
</evidence>
<evidence type="ECO:0000313" key="9">
    <source>
        <dbReference type="Proteomes" id="UP000178098"/>
    </source>
</evidence>
<dbReference type="PANTHER" id="PTHR34873">
    <property type="entry name" value="SSR1766 PROTEIN"/>
    <property type="match status" value="1"/>
</dbReference>
<dbReference type="InterPro" id="IPR038570">
    <property type="entry name" value="HicA_sf"/>
</dbReference>
<dbReference type="InterPro" id="IPR012933">
    <property type="entry name" value="HicA_mRNA_interferase"/>
</dbReference>
<evidence type="ECO:0000256" key="5">
    <source>
        <dbReference type="ARBA" id="ARBA00022801"/>
    </source>
</evidence>
<keyword evidence="7" id="KW-0346">Stress response</keyword>
<evidence type="ECO:0000256" key="2">
    <source>
        <dbReference type="ARBA" id="ARBA00022649"/>
    </source>
</evidence>
<comment type="caution">
    <text evidence="8">The sequence shown here is derived from an EMBL/GenBank/DDBJ whole genome shotgun (WGS) entry which is preliminary data.</text>
</comment>
<dbReference type="GO" id="GO:0016787">
    <property type="term" value="F:hydrolase activity"/>
    <property type="evidence" value="ECO:0007669"/>
    <property type="project" value="UniProtKB-KW"/>
</dbReference>
<keyword evidence="3" id="KW-0540">Nuclease</keyword>
<evidence type="ECO:0000256" key="6">
    <source>
        <dbReference type="ARBA" id="ARBA00022884"/>
    </source>
</evidence>
<evidence type="ECO:0000256" key="4">
    <source>
        <dbReference type="ARBA" id="ARBA00022759"/>
    </source>
</evidence>
<evidence type="ECO:0000256" key="1">
    <source>
        <dbReference type="ARBA" id="ARBA00006620"/>
    </source>
</evidence>
<evidence type="ECO:0000313" key="8">
    <source>
        <dbReference type="EMBL" id="OGK31226.1"/>
    </source>
</evidence>
<keyword evidence="4" id="KW-0255">Endonuclease</keyword>
<keyword evidence="6" id="KW-0694">RNA-binding</keyword>
<proteinExistence type="inferred from homology"/>
<dbReference type="PANTHER" id="PTHR34873:SF3">
    <property type="entry name" value="ADDICTION MODULE TOXIN, HICA FAMILY"/>
    <property type="match status" value="1"/>
</dbReference>
<dbReference type="EMBL" id="MFZT01000027">
    <property type="protein sequence ID" value="OGK31226.1"/>
    <property type="molecule type" value="Genomic_DNA"/>
</dbReference>
<accession>A0A1F7HJR6</accession>
<protein>
    <recommendedName>
        <fullName evidence="10">Addiction module toxin, HicA family</fullName>
    </recommendedName>
</protein>